<accession>A0A8S5RNH2</accession>
<protein>
    <submittedName>
        <fullName evidence="1">Uncharacterized protein</fullName>
    </submittedName>
</protein>
<reference evidence="1" key="1">
    <citation type="journal article" date="2021" name="Proc. Natl. Acad. Sci. U.S.A.">
        <title>A Catalog of Tens of Thousands of Viruses from Human Metagenomes Reveals Hidden Associations with Chronic Diseases.</title>
        <authorList>
            <person name="Tisza M.J."/>
            <person name="Buck C.B."/>
        </authorList>
    </citation>
    <scope>NUCLEOTIDE SEQUENCE</scope>
    <source>
        <strain evidence="1">CtBS918</strain>
    </source>
</reference>
<proteinExistence type="predicted"/>
<organism evidence="1">
    <name type="scientific">virus sp. ctBS918</name>
    <dbReference type="NCBI Taxonomy" id="2825807"/>
    <lineage>
        <taxon>Viruses</taxon>
    </lineage>
</organism>
<sequence>MLKLREWNEVLDYADQIEEELTSDGYNVRLHEYSIYNGDKGIYLTLYDNHNKVHQQYASGVHNSVKEYKRYIDYYKRKLIEKC</sequence>
<evidence type="ECO:0000313" key="1">
    <source>
        <dbReference type="EMBL" id="DAE32879.1"/>
    </source>
</evidence>
<name>A0A8S5RNH2_9VIRU</name>
<dbReference type="EMBL" id="BK059130">
    <property type="protein sequence ID" value="DAE32879.1"/>
    <property type="molecule type" value="Genomic_DNA"/>
</dbReference>